<dbReference type="PROSITE" id="PS51257">
    <property type="entry name" value="PROKAR_LIPOPROTEIN"/>
    <property type="match status" value="1"/>
</dbReference>
<proteinExistence type="predicted"/>
<keyword evidence="2" id="KW-0732">Signal</keyword>
<comment type="caution">
    <text evidence="3">The sequence shown here is derived from an EMBL/GenBank/DDBJ whole genome shotgun (WGS) entry which is preliminary data.</text>
</comment>
<evidence type="ECO:0000256" key="2">
    <source>
        <dbReference type="SAM" id="SignalP"/>
    </source>
</evidence>
<feature type="region of interest" description="Disordered" evidence="1">
    <location>
        <begin position="62"/>
        <end position="95"/>
    </location>
</feature>
<dbReference type="EMBL" id="VFOZ01000001">
    <property type="protein sequence ID" value="TQL95854.1"/>
    <property type="molecule type" value="Genomic_DNA"/>
</dbReference>
<evidence type="ECO:0000256" key="1">
    <source>
        <dbReference type="SAM" id="MobiDB-lite"/>
    </source>
</evidence>
<gene>
    <name evidence="3" type="ORF">FB559_1365</name>
</gene>
<dbReference type="OrthoDB" id="3212108at2"/>
<feature type="chain" id="PRO_5021853530" description="Lipoprotein" evidence="2">
    <location>
        <begin position="21"/>
        <end position="241"/>
    </location>
</feature>
<accession>A0A543CFI8</accession>
<dbReference type="RefSeq" id="WP_141954410.1">
    <property type="nucleotide sequence ID" value="NZ_VFOZ01000001.1"/>
</dbReference>
<sequence>MFRKSLKAAVCVLAAGTALAACGPLKPGAAAIVGHDRITDAKLDSAVTQWSKELPKYPEAQQLVQKAQADARAAAEGQPASPSDPNEVKPFDPSSPQRSALFLMIAIRSWDEVGREKGLIPNPGQVDAFLAKAGGPAGLNTSMVAQGLPTSYSDDFARTVMIQQALLARYGGGTADQQAEQMAEQRMVGDLVGVQRKLRISVNPRYGSFDKDMRFGSICPRLSTPDSGTPDHTAGEVKCQV</sequence>
<evidence type="ECO:0000313" key="3">
    <source>
        <dbReference type="EMBL" id="TQL95854.1"/>
    </source>
</evidence>
<dbReference type="Proteomes" id="UP000316096">
    <property type="component" value="Unassembled WGS sequence"/>
</dbReference>
<dbReference type="AlphaFoldDB" id="A0A543CFI8"/>
<feature type="compositionally biased region" description="Low complexity" evidence="1">
    <location>
        <begin position="65"/>
        <end position="80"/>
    </location>
</feature>
<name>A0A543CFI8_9ACTN</name>
<evidence type="ECO:0000313" key="4">
    <source>
        <dbReference type="Proteomes" id="UP000316096"/>
    </source>
</evidence>
<feature type="signal peptide" evidence="2">
    <location>
        <begin position="1"/>
        <end position="20"/>
    </location>
</feature>
<keyword evidence="4" id="KW-1185">Reference proteome</keyword>
<evidence type="ECO:0008006" key="5">
    <source>
        <dbReference type="Google" id="ProtNLM"/>
    </source>
</evidence>
<organism evidence="3 4">
    <name type="scientific">Actinoallomurus bryophytorum</name>
    <dbReference type="NCBI Taxonomy" id="1490222"/>
    <lineage>
        <taxon>Bacteria</taxon>
        <taxon>Bacillati</taxon>
        <taxon>Actinomycetota</taxon>
        <taxon>Actinomycetes</taxon>
        <taxon>Streptosporangiales</taxon>
        <taxon>Thermomonosporaceae</taxon>
        <taxon>Actinoallomurus</taxon>
    </lineage>
</organism>
<protein>
    <recommendedName>
        <fullName evidence="5">Lipoprotein</fullName>
    </recommendedName>
</protein>
<reference evidence="3 4" key="1">
    <citation type="submission" date="2019-06" db="EMBL/GenBank/DDBJ databases">
        <title>Sequencing the genomes of 1000 actinobacteria strains.</title>
        <authorList>
            <person name="Klenk H.-P."/>
        </authorList>
    </citation>
    <scope>NUCLEOTIDE SEQUENCE [LARGE SCALE GENOMIC DNA]</scope>
    <source>
        <strain evidence="3 4">DSM 102200</strain>
    </source>
</reference>